<dbReference type="OrthoDB" id="366057at2759"/>
<sequence>MDLYRVDEDYVKPSGRRFNLNFNEKKGNKKMFRIQIERDISDQIGPKGLIRYFMYSCPSKNYHSYYMTNYVLDSLRNLDEFLEEQAVSIKGKEYTIVFLKDKRDLFLLGNKPNKSINITDNFFGTIHVSQKISSTIDNFQVL</sequence>
<organism evidence="1 2">
    <name type="scientific">Theileria annulata</name>
    <dbReference type="NCBI Taxonomy" id="5874"/>
    <lineage>
        <taxon>Eukaryota</taxon>
        <taxon>Sar</taxon>
        <taxon>Alveolata</taxon>
        <taxon>Apicomplexa</taxon>
        <taxon>Aconoidasida</taxon>
        <taxon>Piroplasmida</taxon>
        <taxon>Theileriidae</taxon>
        <taxon>Theileria</taxon>
    </lineage>
</organism>
<protein>
    <submittedName>
        <fullName evidence="1">Uncharacterized protein</fullName>
    </submittedName>
</protein>
<dbReference type="EMBL" id="CR940353">
    <property type="protein sequence ID" value="CAI76118.1"/>
    <property type="molecule type" value="Genomic_DNA"/>
</dbReference>
<gene>
    <name evidence="1" type="ORF">TA17320</name>
</gene>
<evidence type="ECO:0000313" key="2">
    <source>
        <dbReference type="Proteomes" id="UP000001950"/>
    </source>
</evidence>
<dbReference type="KEGG" id="tan:TA17320"/>
<proteinExistence type="predicted"/>
<dbReference type="OMA" id="REYTIVF"/>
<dbReference type="Proteomes" id="UP000001950">
    <property type="component" value="Chromosome 4"/>
</dbReference>
<dbReference type="GeneID" id="3863364"/>
<name>Q4UAN3_THEAN</name>
<reference evidence="1 2" key="1">
    <citation type="journal article" date="2005" name="Science">
        <title>Genome of the host-cell transforming parasite Theileria annulata compared with T. parva.</title>
        <authorList>
            <person name="Pain A."/>
            <person name="Renauld H."/>
            <person name="Berriman M."/>
            <person name="Murphy L."/>
            <person name="Yeats C.A."/>
            <person name="Weir W."/>
            <person name="Kerhornou A."/>
            <person name="Aslett M."/>
            <person name="Bishop R."/>
            <person name="Bouchier C."/>
            <person name="Cochet M."/>
            <person name="Coulson R.M.R."/>
            <person name="Cronin A."/>
            <person name="de Villiers E.P."/>
            <person name="Fraser A."/>
            <person name="Fosker N."/>
            <person name="Gardner M."/>
            <person name="Goble A."/>
            <person name="Griffiths-Jones S."/>
            <person name="Harris D.E."/>
            <person name="Katzer F."/>
            <person name="Larke N."/>
            <person name="Lord A."/>
            <person name="Maser P."/>
            <person name="McKellar S."/>
            <person name="Mooney P."/>
            <person name="Morton F."/>
            <person name="Nene V."/>
            <person name="O'Neil S."/>
            <person name="Price C."/>
            <person name="Quail M.A."/>
            <person name="Rabbinowitsch E."/>
            <person name="Rawlings N.D."/>
            <person name="Rutter S."/>
            <person name="Saunders D."/>
            <person name="Seeger K."/>
            <person name="Shah T."/>
            <person name="Squares R."/>
            <person name="Squares S."/>
            <person name="Tivey A."/>
            <person name="Walker A.R."/>
            <person name="Woodward J."/>
            <person name="Dobbelaere D.A.E."/>
            <person name="Langsley G."/>
            <person name="Rajandream M.A."/>
            <person name="McKeever D."/>
            <person name="Shiels B."/>
            <person name="Tait A."/>
            <person name="Barrell B.G."/>
            <person name="Hall N."/>
        </authorList>
    </citation>
    <scope>NUCLEOTIDE SEQUENCE [LARGE SCALE GENOMIC DNA]</scope>
    <source>
        <strain evidence="2">Ankara</strain>
    </source>
</reference>
<evidence type="ECO:0000313" key="1">
    <source>
        <dbReference type="EMBL" id="CAI76118.1"/>
    </source>
</evidence>
<accession>Q4UAN3</accession>
<dbReference type="AlphaFoldDB" id="Q4UAN3"/>
<dbReference type="VEuPathDB" id="PiroplasmaDB:TA17320"/>
<dbReference type="eggNOG" id="ENOG502QWXI">
    <property type="taxonomic scope" value="Eukaryota"/>
</dbReference>
<keyword evidence="2" id="KW-1185">Reference proteome</keyword>
<dbReference type="InParanoid" id="Q4UAN3"/>
<dbReference type="RefSeq" id="XP_952744.1">
    <property type="nucleotide sequence ID" value="XM_947651.1"/>
</dbReference>